<comment type="caution">
    <text evidence="2">The sequence shown here is derived from an EMBL/GenBank/DDBJ whole genome shotgun (WGS) entry which is preliminary data.</text>
</comment>
<sequence length="269" mass="31763">MMENERVAKFFIETLLEQAIETIEVKPQEFTYTDELAGLAVFRLDFIATIKTETSEYKKVLIEIQKAKNQIDLMRFRRYLGEQYKKEDKVNNENQALPITTIYILGFTLPEIETACIRVERNYKDLINKTVIEKKSDFVEKLTHDSYIVQVDRITNRYQTSLDKLLSVFEQSNFVDDRKITKQFSHPTDNEELKILTDILHHSGSDPIERKRIEDEQEAWRTINAMFEDKEKAFQKALAESKKALDETKKALDEKERIIEELKRKLGEQ</sequence>
<dbReference type="RefSeq" id="WP_221225523.1">
    <property type="nucleotide sequence ID" value="NZ_JACIBY010000001.1"/>
</dbReference>
<dbReference type="EMBL" id="JACIBY010000001">
    <property type="protein sequence ID" value="MBB3836251.1"/>
    <property type="molecule type" value="Genomic_DNA"/>
</dbReference>
<name>A0A7W6ENE0_9BACT</name>
<evidence type="ECO:0000313" key="3">
    <source>
        <dbReference type="Proteomes" id="UP000541352"/>
    </source>
</evidence>
<dbReference type="Proteomes" id="UP000541352">
    <property type="component" value="Unassembled WGS sequence"/>
</dbReference>
<dbReference type="AlphaFoldDB" id="A0A7W6ENE0"/>
<feature type="coiled-coil region" evidence="1">
    <location>
        <begin position="238"/>
        <end position="265"/>
    </location>
</feature>
<proteinExistence type="predicted"/>
<reference evidence="2 3" key="1">
    <citation type="submission" date="2020-08" db="EMBL/GenBank/DDBJ databases">
        <title>Genomic Encyclopedia of Type Strains, Phase IV (KMG-IV): sequencing the most valuable type-strain genomes for metagenomic binning, comparative biology and taxonomic classification.</title>
        <authorList>
            <person name="Goeker M."/>
        </authorList>
    </citation>
    <scope>NUCLEOTIDE SEQUENCE [LARGE SCALE GENOMIC DNA]</scope>
    <source>
        <strain evidence="2 3">DSM 17976</strain>
    </source>
</reference>
<organism evidence="2 3">
    <name type="scientific">Runella defluvii</name>
    <dbReference type="NCBI Taxonomy" id="370973"/>
    <lineage>
        <taxon>Bacteria</taxon>
        <taxon>Pseudomonadati</taxon>
        <taxon>Bacteroidota</taxon>
        <taxon>Cytophagia</taxon>
        <taxon>Cytophagales</taxon>
        <taxon>Spirosomataceae</taxon>
        <taxon>Runella</taxon>
    </lineage>
</organism>
<evidence type="ECO:0000313" key="2">
    <source>
        <dbReference type="EMBL" id="MBB3836251.1"/>
    </source>
</evidence>
<gene>
    <name evidence="2" type="ORF">FHS57_000233</name>
</gene>
<accession>A0A7W6ENE0</accession>
<keyword evidence="3" id="KW-1185">Reference proteome</keyword>
<keyword evidence="1" id="KW-0175">Coiled coil</keyword>
<evidence type="ECO:0008006" key="4">
    <source>
        <dbReference type="Google" id="ProtNLM"/>
    </source>
</evidence>
<protein>
    <recommendedName>
        <fullName evidence="4">PD-(D/E)XK nuclease family transposase</fullName>
    </recommendedName>
</protein>
<evidence type="ECO:0000256" key="1">
    <source>
        <dbReference type="SAM" id="Coils"/>
    </source>
</evidence>